<sequence length="409" mass="45626">MYSIRRSCQSALRNSNGVAVYANGSRRAFSRSVARSKGGLPVFLEPSSTELSATLAKINSKVLLPEHLTREQQKLVYKEKGRAKLETEPVEVTVGDVTLPLEFIDRNSRPGRWDSLQEVINQSETAADWENLVRVLEGFHSAGIAVKPQWQELVVRKLNENGHQNIVLKALQRVKATGVRLSNYSVAFRTLKGAHDRAADSDWEMEETVKALRYARQVVELMEEEEHHAVSSLKGVKQFPTDWRSAPFVIAIPTELAAIVAQKHEGDVEVVKNLANRLVNALKQNNTAALPKTHEPSAIQAEDSIDRVSALAKKTEADFKGKKTQTESLNQYCQGLFESMVIWNALKTSKVVLGADMPLAAEAAEYQSRAKQVLDESVQALPKLQMRDGLELKSQYPAYIREQVQKCQA</sequence>
<reference evidence="1" key="1">
    <citation type="journal article" date="2020" name="Stud. Mycol.">
        <title>101 Dothideomycetes genomes: a test case for predicting lifestyles and emergence of pathogens.</title>
        <authorList>
            <person name="Haridas S."/>
            <person name="Albert R."/>
            <person name="Binder M."/>
            <person name="Bloem J."/>
            <person name="Labutti K."/>
            <person name="Salamov A."/>
            <person name="Andreopoulos B."/>
            <person name="Baker S."/>
            <person name="Barry K."/>
            <person name="Bills G."/>
            <person name="Bluhm B."/>
            <person name="Cannon C."/>
            <person name="Castanera R."/>
            <person name="Culley D."/>
            <person name="Daum C."/>
            <person name="Ezra D."/>
            <person name="Gonzalez J."/>
            <person name="Henrissat B."/>
            <person name="Kuo A."/>
            <person name="Liang C."/>
            <person name="Lipzen A."/>
            <person name="Lutzoni F."/>
            <person name="Magnuson J."/>
            <person name="Mondo S."/>
            <person name="Nolan M."/>
            <person name="Ohm R."/>
            <person name="Pangilinan J."/>
            <person name="Park H.-J."/>
            <person name="Ramirez L."/>
            <person name="Alfaro M."/>
            <person name="Sun H."/>
            <person name="Tritt A."/>
            <person name="Yoshinaga Y."/>
            <person name="Zwiers L.-H."/>
            <person name="Turgeon B."/>
            <person name="Goodwin S."/>
            <person name="Spatafora J."/>
            <person name="Crous P."/>
            <person name="Grigoriev I."/>
        </authorList>
    </citation>
    <scope>NUCLEOTIDE SEQUENCE</scope>
    <source>
        <strain evidence="1">CBS 183.55</strain>
    </source>
</reference>
<protein>
    <submittedName>
        <fullName evidence="1">Uncharacterized protein</fullName>
    </submittedName>
</protein>
<evidence type="ECO:0000313" key="1">
    <source>
        <dbReference type="EMBL" id="KAF1925008.1"/>
    </source>
</evidence>
<dbReference type="OrthoDB" id="5405126at2759"/>
<proteinExistence type="predicted"/>
<gene>
    <name evidence="1" type="ORF">M421DRAFT_70992</name>
</gene>
<dbReference type="RefSeq" id="XP_033445260.1">
    <property type="nucleotide sequence ID" value="XM_033596756.1"/>
</dbReference>
<name>A0A6A5RCT2_9PLEO</name>
<accession>A0A6A5RCT2</accession>
<evidence type="ECO:0000313" key="2">
    <source>
        <dbReference type="Proteomes" id="UP000800082"/>
    </source>
</evidence>
<dbReference type="GeneID" id="54354423"/>
<keyword evidence="2" id="KW-1185">Reference proteome</keyword>
<dbReference type="AlphaFoldDB" id="A0A6A5RCT2"/>
<dbReference type="Proteomes" id="UP000800082">
    <property type="component" value="Unassembled WGS sequence"/>
</dbReference>
<dbReference type="EMBL" id="ML978988">
    <property type="protein sequence ID" value="KAF1925008.1"/>
    <property type="molecule type" value="Genomic_DNA"/>
</dbReference>
<organism evidence="1 2">
    <name type="scientific">Didymella exigua CBS 183.55</name>
    <dbReference type="NCBI Taxonomy" id="1150837"/>
    <lineage>
        <taxon>Eukaryota</taxon>
        <taxon>Fungi</taxon>
        <taxon>Dikarya</taxon>
        <taxon>Ascomycota</taxon>
        <taxon>Pezizomycotina</taxon>
        <taxon>Dothideomycetes</taxon>
        <taxon>Pleosporomycetidae</taxon>
        <taxon>Pleosporales</taxon>
        <taxon>Pleosporineae</taxon>
        <taxon>Didymellaceae</taxon>
        <taxon>Didymella</taxon>
    </lineage>
</organism>